<evidence type="ECO:0000256" key="14">
    <source>
        <dbReference type="ARBA" id="ARBA00023306"/>
    </source>
</evidence>
<dbReference type="HAMAP" id="MF_00037">
    <property type="entry name" value="MurB"/>
    <property type="match status" value="1"/>
</dbReference>
<keyword evidence="6" id="KW-0963">Cytoplasm</keyword>
<dbReference type="GO" id="GO:0008360">
    <property type="term" value="P:regulation of cell shape"/>
    <property type="evidence" value="ECO:0007669"/>
    <property type="project" value="UniProtKB-KW"/>
</dbReference>
<dbReference type="Proteomes" id="UP000469346">
    <property type="component" value="Unassembled WGS sequence"/>
</dbReference>
<dbReference type="RefSeq" id="WP_163298963.1">
    <property type="nucleotide sequence ID" value="NZ_JAAGRR010000090.1"/>
</dbReference>
<feature type="domain" description="FAD-binding PCMH-type" evidence="17">
    <location>
        <begin position="1"/>
        <end position="95"/>
    </location>
</feature>
<evidence type="ECO:0000259" key="17">
    <source>
        <dbReference type="PROSITE" id="PS51387"/>
    </source>
</evidence>
<dbReference type="AlphaFoldDB" id="A0A6N9TSW7"/>
<dbReference type="PANTHER" id="PTHR21071">
    <property type="entry name" value="UDP-N-ACETYLENOLPYRUVOYLGLUCOSAMINE REDUCTASE"/>
    <property type="match status" value="1"/>
</dbReference>
<sequence>AGVPLARLIARSLAAGLVGLEALAGIPGSVGGAFAGNAGAGGTAFLDRVRRVFLVSGEGGGWMERRDLATGYRRVDLPPGTVAAVVEVELGAGDPDEARRRIRGLMARRARTQPLGRPSAGCVFRNPPGDSAGRLIEALGFKGYTLGGARVSERHANFIVNLGGARAADVRAIMKRIQERALRAAGVFLQPEIRVWSEEGE</sequence>
<dbReference type="Gene3D" id="3.90.78.10">
    <property type="entry name" value="UDP-N-acetylenolpyruvoylglucosamine reductase, C-terminal domain"/>
    <property type="match status" value="1"/>
</dbReference>
<dbReference type="Pfam" id="PF02873">
    <property type="entry name" value="MurB_C"/>
    <property type="match status" value="1"/>
</dbReference>
<dbReference type="GO" id="GO:0008762">
    <property type="term" value="F:UDP-N-acetylmuramate dehydrogenase activity"/>
    <property type="evidence" value="ECO:0007669"/>
    <property type="project" value="UniProtKB-EC"/>
</dbReference>
<evidence type="ECO:0000256" key="6">
    <source>
        <dbReference type="ARBA" id="ARBA00022490"/>
    </source>
</evidence>
<keyword evidence="19" id="KW-1185">Reference proteome</keyword>
<dbReference type="GO" id="GO:0071949">
    <property type="term" value="F:FAD binding"/>
    <property type="evidence" value="ECO:0007669"/>
    <property type="project" value="InterPro"/>
</dbReference>
<protein>
    <recommendedName>
        <fullName evidence="5">UDP-N-acetylmuramate dehydrogenase</fullName>
        <ecNumber evidence="5">1.3.1.98</ecNumber>
    </recommendedName>
</protein>
<proteinExistence type="inferred from homology"/>
<evidence type="ECO:0000256" key="15">
    <source>
        <dbReference type="ARBA" id="ARBA00023316"/>
    </source>
</evidence>
<dbReference type="GO" id="GO:0009252">
    <property type="term" value="P:peptidoglycan biosynthetic process"/>
    <property type="evidence" value="ECO:0007669"/>
    <property type="project" value="UniProtKB-UniPathway"/>
</dbReference>
<accession>A0A6N9TSW7</accession>
<comment type="pathway">
    <text evidence="4">Cell wall biogenesis; peptidoglycan biosynthesis.</text>
</comment>
<dbReference type="PROSITE" id="PS51387">
    <property type="entry name" value="FAD_PCMH"/>
    <property type="match status" value="1"/>
</dbReference>
<gene>
    <name evidence="18" type="ORF">G3N55_08255</name>
</gene>
<dbReference type="InterPro" id="IPR016169">
    <property type="entry name" value="FAD-bd_PCMH_sub2"/>
</dbReference>
<evidence type="ECO:0000313" key="19">
    <source>
        <dbReference type="Proteomes" id="UP000469346"/>
    </source>
</evidence>
<dbReference type="InterPro" id="IPR011601">
    <property type="entry name" value="MurB_C"/>
</dbReference>
<evidence type="ECO:0000256" key="16">
    <source>
        <dbReference type="ARBA" id="ARBA00048914"/>
    </source>
</evidence>
<dbReference type="InterPro" id="IPR016166">
    <property type="entry name" value="FAD-bd_PCMH"/>
</dbReference>
<comment type="cofactor">
    <cofactor evidence="1">
        <name>FAD</name>
        <dbReference type="ChEBI" id="CHEBI:57692"/>
    </cofactor>
</comment>
<evidence type="ECO:0000256" key="11">
    <source>
        <dbReference type="ARBA" id="ARBA00022960"/>
    </source>
</evidence>
<evidence type="ECO:0000256" key="9">
    <source>
        <dbReference type="ARBA" id="ARBA00022827"/>
    </source>
</evidence>
<dbReference type="SUPFAM" id="SSF56194">
    <property type="entry name" value="Uridine diphospho-N-Acetylenolpyruvylglucosamine reductase, MurB, C-terminal domain"/>
    <property type="match status" value="1"/>
</dbReference>
<keyword evidence="10" id="KW-0521">NADP</keyword>
<evidence type="ECO:0000256" key="10">
    <source>
        <dbReference type="ARBA" id="ARBA00022857"/>
    </source>
</evidence>
<keyword evidence="13" id="KW-0560">Oxidoreductase</keyword>
<dbReference type="InterPro" id="IPR036318">
    <property type="entry name" value="FAD-bd_PCMH-like_sf"/>
</dbReference>
<dbReference type="UniPathway" id="UPA00219"/>
<keyword evidence="7" id="KW-0132">Cell division</keyword>
<keyword evidence="14" id="KW-0131">Cell cycle</keyword>
<comment type="function">
    <text evidence="2">Cell wall formation.</text>
</comment>
<keyword evidence="8" id="KW-0285">Flavoprotein</keyword>
<dbReference type="InterPro" id="IPR036635">
    <property type="entry name" value="MurB_C_sf"/>
</dbReference>
<evidence type="ECO:0000256" key="4">
    <source>
        <dbReference type="ARBA" id="ARBA00004752"/>
    </source>
</evidence>
<reference evidence="18 19" key="1">
    <citation type="submission" date="2020-02" db="EMBL/GenBank/DDBJ databases">
        <title>Comparative genomics of sulfur disproportionating microorganisms.</title>
        <authorList>
            <person name="Ward L.M."/>
            <person name="Bertran E."/>
            <person name="Johnston D.T."/>
        </authorList>
    </citation>
    <scope>NUCLEOTIDE SEQUENCE [LARGE SCALE GENOMIC DNA]</scope>
    <source>
        <strain evidence="18 19">DSM 100025</strain>
    </source>
</reference>
<organism evidence="18 19">
    <name type="scientific">Dissulfurirhabdus thermomarina</name>
    <dbReference type="NCBI Taxonomy" id="1765737"/>
    <lineage>
        <taxon>Bacteria</taxon>
        <taxon>Deltaproteobacteria</taxon>
        <taxon>Dissulfurirhabdaceae</taxon>
        <taxon>Dissulfurirhabdus</taxon>
    </lineage>
</organism>
<dbReference type="GO" id="GO:0051301">
    <property type="term" value="P:cell division"/>
    <property type="evidence" value="ECO:0007669"/>
    <property type="project" value="UniProtKB-KW"/>
</dbReference>
<dbReference type="EC" id="1.3.1.98" evidence="5"/>
<keyword evidence="9" id="KW-0274">FAD</keyword>
<keyword evidence="15" id="KW-0961">Cell wall biogenesis/degradation</keyword>
<evidence type="ECO:0000256" key="2">
    <source>
        <dbReference type="ARBA" id="ARBA00003921"/>
    </source>
</evidence>
<dbReference type="Gene3D" id="3.30.465.10">
    <property type="match status" value="1"/>
</dbReference>
<evidence type="ECO:0000313" key="18">
    <source>
        <dbReference type="EMBL" id="NDY42834.1"/>
    </source>
</evidence>
<name>A0A6N9TSW7_DISTH</name>
<evidence type="ECO:0000256" key="1">
    <source>
        <dbReference type="ARBA" id="ARBA00001974"/>
    </source>
</evidence>
<evidence type="ECO:0000256" key="13">
    <source>
        <dbReference type="ARBA" id="ARBA00023002"/>
    </source>
</evidence>
<evidence type="ECO:0000256" key="12">
    <source>
        <dbReference type="ARBA" id="ARBA00022984"/>
    </source>
</evidence>
<evidence type="ECO:0000256" key="5">
    <source>
        <dbReference type="ARBA" id="ARBA00012518"/>
    </source>
</evidence>
<comment type="catalytic activity">
    <reaction evidence="16">
        <text>UDP-N-acetyl-alpha-D-muramate + NADP(+) = UDP-N-acetyl-3-O-(1-carboxyvinyl)-alpha-D-glucosamine + NADPH + H(+)</text>
        <dbReference type="Rhea" id="RHEA:12248"/>
        <dbReference type="ChEBI" id="CHEBI:15378"/>
        <dbReference type="ChEBI" id="CHEBI:57783"/>
        <dbReference type="ChEBI" id="CHEBI:58349"/>
        <dbReference type="ChEBI" id="CHEBI:68483"/>
        <dbReference type="ChEBI" id="CHEBI:70757"/>
        <dbReference type="EC" id="1.3.1.98"/>
    </reaction>
</comment>
<dbReference type="PANTHER" id="PTHR21071:SF4">
    <property type="entry name" value="UDP-N-ACETYLENOLPYRUVOYLGLUCOSAMINE REDUCTASE"/>
    <property type="match status" value="1"/>
</dbReference>
<dbReference type="InterPro" id="IPR003170">
    <property type="entry name" value="MurB"/>
</dbReference>
<dbReference type="EMBL" id="JAAGRR010000090">
    <property type="protein sequence ID" value="NDY42834.1"/>
    <property type="molecule type" value="Genomic_DNA"/>
</dbReference>
<keyword evidence="11" id="KW-0133">Cell shape</keyword>
<comment type="subcellular location">
    <subcellularLocation>
        <location evidence="3">Cytoplasm</location>
    </subcellularLocation>
</comment>
<dbReference type="GO" id="GO:0071555">
    <property type="term" value="P:cell wall organization"/>
    <property type="evidence" value="ECO:0007669"/>
    <property type="project" value="UniProtKB-KW"/>
</dbReference>
<feature type="non-terminal residue" evidence="18">
    <location>
        <position position="1"/>
    </location>
</feature>
<evidence type="ECO:0000256" key="7">
    <source>
        <dbReference type="ARBA" id="ARBA00022618"/>
    </source>
</evidence>
<keyword evidence="12" id="KW-0573">Peptidoglycan synthesis</keyword>
<evidence type="ECO:0000256" key="8">
    <source>
        <dbReference type="ARBA" id="ARBA00022630"/>
    </source>
</evidence>
<dbReference type="GO" id="GO:0005829">
    <property type="term" value="C:cytosol"/>
    <property type="evidence" value="ECO:0007669"/>
    <property type="project" value="TreeGrafter"/>
</dbReference>
<evidence type="ECO:0000256" key="3">
    <source>
        <dbReference type="ARBA" id="ARBA00004496"/>
    </source>
</evidence>
<comment type="caution">
    <text evidence="18">The sequence shown here is derived from an EMBL/GenBank/DDBJ whole genome shotgun (WGS) entry which is preliminary data.</text>
</comment>
<dbReference type="SUPFAM" id="SSF56176">
    <property type="entry name" value="FAD-binding/transporter-associated domain-like"/>
    <property type="match status" value="1"/>
</dbReference>